<dbReference type="RefSeq" id="WP_261598439.1">
    <property type="nucleotide sequence ID" value="NZ_VHLL01000012.1"/>
</dbReference>
<dbReference type="Proteomes" id="UP001065682">
    <property type="component" value="Unassembled WGS sequence"/>
</dbReference>
<accession>A0A9E5DG23</accession>
<dbReference type="InterPro" id="IPR025209">
    <property type="entry name" value="DUF4209"/>
</dbReference>
<keyword evidence="4" id="KW-1185">Reference proteome</keyword>
<dbReference type="EMBL" id="VHLL01000012">
    <property type="protein sequence ID" value="MCT8338295.1"/>
    <property type="molecule type" value="Genomic_DNA"/>
</dbReference>
<name>A0A9E5DG23_9EURY</name>
<dbReference type="AlphaFoldDB" id="A0A9E5DG23"/>
<gene>
    <name evidence="3" type="ORF">FKB36_12560</name>
</gene>
<evidence type="ECO:0000313" key="3">
    <source>
        <dbReference type="EMBL" id="MCT8338295.1"/>
    </source>
</evidence>
<feature type="domain" description="DUF7380" evidence="2">
    <location>
        <begin position="12"/>
        <end position="168"/>
    </location>
</feature>
<dbReference type="Pfam" id="PF24098">
    <property type="entry name" value="DUF7380"/>
    <property type="match status" value="1"/>
</dbReference>
<protein>
    <submittedName>
        <fullName evidence="3">DUF4209 domain-containing protein</fullName>
    </submittedName>
</protein>
<proteinExistence type="predicted"/>
<organism evidence="3 4">
    <name type="scientific">Methanoculleus formosensis</name>
    <dbReference type="NCBI Taxonomy" id="2590886"/>
    <lineage>
        <taxon>Archaea</taxon>
        <taxon>Methanobacteriati</taxon>
        <taxon>Methanobacteriota</taxon>
        <taxon>Stenosarchaea group</taxon>
        <taxon>Methanomicrobia</taxon>
        <taxon>Methanomicrobiales</taxon>
        <taxon>Methanomicrobiaceae</taxon>
        <taxon>Methanoculleus</taxon>
    </lineage>
</organism>
<sequence>MSAERCPAGLGITHQDFADCGWKEVLAKTERDGYLSMCLAFYAAAKQATEEGRQSHGKVLWLLGDACSMMLSPKSPSEPFRPFMGKKDLLETEIDFFAQIIDTIDDPWLKARLADLIWLNKQPHDVRFALVAIDSYRSVPLNTKTWVSGGRDCWGRAIGLTRMLKAGSGDRLKDMEKAIVSAFGSATCQDGFLGLWLAELLVNHGLAQDKKLHIAQRLEFLAREFDDEDDYPRARGFFKASAKRFKAAGDNAKSTEMTVAIAESFVKEARARITVDQPSHMAAVRFYEKAVQTYRTIPHSERPAHRVDERLKELHLCLSESGKKALDEMAVISSPSVNLSQTIEDAKNSVRGKSAIEALDAFTNLQPFIKVKELRDNVIKSNQQCPLQAIFPAAIMSRDGRVIARRSSMGFSDTPSENDEISIHAEMIRAHKRLVGMVVQGRILPALEVLQLEHRICEADFIYLASESPIVPIGRERLFGMALFDGYDYDFVTALHLLVPQIEHMVRFHLKSAGVKTTTLDGKGIETENGLSTLMDLPECETIFGEDLTFEIQALFCDAFGPNLRNELAHGLLDDKDCQTAYAVYAWWLGLKLVLNTFWNAARRSDGDDEEAAA</sequence>
<reference evidence="3" key="1">
    <citation type="submission" date="2019-06" db="EMBL/GenBank/DDBJ databases">
        <title>Methanoculleus strain from Tamsui River, Taipei, Taiwan.</title>
        <authorList>
            <person name="You Y.-T."/>
            <person name="Chen S.-C."/>
            <person name="Lai S.-J."/>
            <person name="Lee Y.-C."/>
            <person name="Lai M.-C."/>
        </authorList>
    </citation>
    <scope>NUCLEOTIDE SEQUENCE</scope>
    <source>
        <strain evidence="3">Afa-1</strain>
    </source>
</reference>
<comment type="caution">
    <text evidence="3">The sequence shown here is derived from an EMBL/GenBank/DDBJ whole genome shotgun (WGS) entry which is preliminary data.</text>
</comment>
<evidence type="ECO:0000259" key="1">
    <source>
        <dbReference type="Pfam" id="PF13910"/>
    </source>
</evidence>
<evidence type="ECO:0000313" key="4">
    <source>
        <dbReference type="Proteomes" id="UP001065682"/>
    </source>
</evidence>
<dbReference type="Pfam" id="PF13910">
    <property type="entry name" value="DUF4209"/>
    <property type="match status" value="1"/>
</dbReference>
<feature type="domain" description="DUF4209" evidence="1">
    <location>
        <begin position="502"/>
        <end position="592"/>
    </location>
</feature>
<dbReference type="InterPro" id="IPR055804">
    <property type="entry name" value="DUF7380"/>
</dbReference>
<evidence type="ECO:0000259" key="2">
    <source>
        <dbReference type="Pfam" id="PF24098"/>
    </source>
</evidence>